<protein>
    <submittedName>
        <fullName evidence="2">Uncharacterized protein</fullName>
    </submittedName>
</protein>
<name>A0ABQ9XWI0_9EUKA</name>
<feature type="region of interest" description="Disordered" evidence="1">
    <location>
        <begin position="264"/>
        <end position="312"/>
    </location>
</feature>
<feature type="region of interest" description="Disordered" evidence="1">
    <location>
        <begin position="552"/>
        <end position="589"/>
    </location>
</feature>
<feature type="compositionally biased region" description="Low complexity" evidence="1">
    <location>
        <begin position="9"/>
        <end position="21"/>
    </location>
</feature>
<keyword evidence="3" id="KW-1185">Reference proteome</keyword>
<dbReference type="InterPro" id="IPR039687">
    <property type="entry name" value="NPHP1"/>
</dbReference>
<feature type="compositionally biased region" description="Low complexity" evidence="1">
    <location>
        <begin position="269"/>
        <end position="287"/>
    </location>
</feature>
<dbReference type="Proteomes" id="UP001281761">
    <property type="component" value="Unassembled WGS sequence"/>
</dbReference>
<sequence length="607" mass="67004">MSGADEDSSNYSDSDNSGTDSSFEDEENQERLMKELKEDLQKKIDDKARREKFGTPPNGFDFSVLQDREENGLRLGLFLKPRVSRTGFGIGFQDIGWDFYNSEVVPTPSRTIKFVFKRAINIPLPGENYEIHSHVLRYALYDSSVGTGSGSRERGIVSPVFTIISPVNPKAPGTWVFPHYKDLVLSNNPAMLRIQQQASTIKLYVELGVNVTKKNAAQVTSSFSAAAFTPSGDPAVENKDIHCLSNGYCLIDLDDSWPLSVKDVDKPVPTGAPSSAATTSAPPSESGGQAGVVGGAQSTEEPKDKAQNTRQATVKSISLPIYQEFPLPKVGSQTEKHIAKGLFKITLSGGSEWNKMGLPSSDPKIVPTLEVEVRDPRAQTKRRNLSLPATILYPRQFQPSLLTYRRILARRLAKIDEPRNGLLSSPADSLTFKADSKDYLFKIFPSIADSPVVMNVFTRKWTETYKQKMTKEEKKNFANIEKKFTDIATAIWPLTHLYTCGRPFVAPISPAIPFAPPQTAYPMTEKTANDLLDALVDCSYISPADFLCGRIPPNTQLPSSQKKKADSKDAQKPQAASGDPSETRALFTPFRTSELRLNFAEGFMPDL</sequence>
<accession>A0ABQ9XWI0</accession>
<dbReference type="PANTHER" id="PTHR15176">
    <property type="entry name" value="NEPHROCYSTIN"/>
    <property type="match status" value="1"/>
</dbReference>
<evidence type="ECO:0000256" key="1">
    <source>
        <dbReference type="SAM" id="MobiDB-lite"/>
    </source>
</evidence>
<feature type="region of interest" description="Disordered" evidence="1">
    <location>
        <begin position="1"/>
        <end position="40"/>
    </location>
</feature>
<evidence type="ECO:0000313" key="3">
    <source>
        <dbReference type="Proteomes" id="UP001281761"/>
    </source>
</evidence>
<gene>
    <name evidence="2" type="ORF">BLNAU_9187</name>
</gene>
<evidence type="ECO:0000313" key="2">
    <source>
        <dbReference type="EMBL" id="KAK2955836.1"/>
    </source>
</evidence>
<comment type="caution">
    <text evidence="2">The sequence shown here is derived from an EMBL/GenBank/DDBJ whole genome shotgun (WGS) entry which is preliminary data.</text>
</comment>
<organism evidence="2 3">
    <name type="scientific">Blattamonas nauphoetae</name>
    <dbReference type="NCBI Taxonomy" id="2049346"/>
    <lineage>
        <taxon>Eukaryota</taxon>
        <taxon>Metamonada</taxon>
        <taxon>Preaxostyla</taxon>
        <taxon>Oxymonadida</taxon>
        <taxon>Blattamonas</taxon>
    </lineage>
</organism>
<feature type="compositionally biased region" description="Basic and acidic residues" evidence="1">
    <location>
        <begin position="29"/>
        <end position="40"/>
    </location>
</feature>
<proteinExistence type="predicted"/>
<dbReference type="EMBL" id="JARBJD010000062">
    <property type="protein sequence ID" value="KAK2955836.1"/>
    <property type="molecule type" value="Genomic_DNA"/>
</dbReference>
<reference evidence="2 3" key="1">
    <citation type="journal article" date="2022" name="bioRxiv">
        <title>Genomics of Preaxostyla Flagellates Illuminates Evolutionary Transitions and the Path Towards Mitochondrial Loss.</title>
        <authorList>
            <person name="Novak L.V.F."/>
            <person name="Treitli S.C."/>
            <person name="Pyrih J."/>
            <person name="Halakuc P."/>
            <person name="Pipaliya S.V."/>
            <person name="Vacek V."/>
            <person name="Brzon O."/>
            <person name="Soukal P."/>
            <person name="Eme L."/>
            <person name="Dacks J.B."/>
            <person name="Karnkowska A."/>
            <person name="Elias M."/>
            <person name="Hampl V."/>
        </authorList>
    </citation>
    <scope>NUCLEOTIDE SEQUENCE [LARGE SCALE GENOMIC DNA]</scope>
    <source>
        <strain evidence="2">NAU3</strain>
        <tissue evidence="2">Gut</tissue>
    </source>
</reference>
<dbReference type="PANTHER" id="PTHR15176:SF1">
    <property type="entry name" value="NEPHROCYSTIN-1"/>
    <property type="match status" value="1"/>
</dbReference>